<dbReference type="Gene3D" id="3.40.50.150">
    <property type="entry name" value="Vaccinia Virus protein VP39"/>
    <property type="match status" value="1"/>
</dbReference>
<sequence length="153" mass="18336">MELETILKDREISRWFYYQSYYDRIAKMVQHPNNFARFLELGTYKGNSICYLADKISDYRELDEMSICTIDTFNPTSTSSNTWKQESDLKEMCYSNIEKLGMTDIIDVMEGTGHRWVTLFEDEYFDFVFIDADHKYESVKQDIEDWYPKVRKG</sequence>
<accession>A0A0F9C9X3</accession>
<dbReference type="Pfam" id="PF13578">
    <property type="entry name" value="Methyltransf_24"/>
    <property type="match status" value="1"/>
</dbReference>
<comment type="caution">
    <text evidence="1">The sequence shown here is derived from an EMBL/GenBank/DDBJ whole genome shotgun (WGS) entry which is preliminary data.</text>
</comment>
<dbReference type="AlphaFoldDB" id="A0A0F9C9X3"/>
<dbReference type="InterPro" id="IPR029063">
    <property type="entry name" value="SAM-dependent_MTases_sf"/>
</dbReference>
<name>A0A0F9C9X3_9ZZZZ</name>
<proteinExistence type="predicted"/>
<dbReference type="EMBL" id="LAZR01045313">
    <property type="protein sequence ID" value="KKK99169.1"/>
    <property type="molecule type" value="Genomic_DNA"/>
</dbReference>
<organism evidence="1">
    <name type="scientific">marine sediment metagenome</name>
    <dbReference type="NCBI Taxonomy" id="412755"/>
    <lineage>
        <taxon>unclassified sequences</taxon>
        <taxon>metagenomes</taxon>
        <taxon>ecological metagenomes</taxon>
    </lineage>
</organism>
<evidence type="ECO:0000313" key="1">
    <source>
        <dbReference type="EMBL" id="KKK99169.1"/>
    </source>
</evidence>
<evidence type="ECO:0008006" key="2">
    <source>
        <dbReference type="Google" id="ProtNLM"/>
    </source>
</evidence>
<protein>
    <recommendedName>
        <fullName evidence="2">Methyltransferase domain-containing protein</fullName>
    </recommendedName>
</protein>
<reference evidence="1" key="1">
    <citation type="journal article" date="2015" name="Nature">
        <title>Complex archaea that bridge the gap between prokaryotes and eukaryotes.</title>
        <authorList>
            <person name="Spang A."/>
            <person name="Saw J.H."/>
            <person name="Jorgensen S.L."/>
            <person name="Zaremba-Niedzwiedzka K."/>
            <person name="Martijn J."/>
            <person name="Lind A.E."/>
            <person name="van Eijk R."/>
            <person name="Schleper C."/>
            <person name="Guy L."/>
            <person name="Ettema T.J."/>
        </authorList>
    </citation>
    <scope>NUCLEOTIDE SEQUENCE</scope>
</reference>
<dbReference type="SUPFAM" id="SSF53335">
    <property type="entry name" value="S-adenosyl-L-methionine-dependent methyltransferases"/>
    <property type="match status" value="1"/>
</dbReference>
<gene>
    <name evidence="1" type="ORF">LCGC14_2635430</name>
</gene>
<feature type="non-terminal residue" evidence="1">
    <location>
        <position position="153"/>
    </location>
</feature>